<protein>
    <submittedName>
        <fullName evidence="1">Uncharacterized protein</fullName>
    </submittedName>
</protein>
<organism evidence="1 2">
    <name type="scientific">Candidatus Vogelbacteria bacterium CG10_big_fil_rev_8_21_14_0_10_45_14</name>
    <dbReference type="NCBI Taxonomy" id="1975042"/>
    <lineage>
        <taxon>Bacteria</taxon>
        <taxon>Candidatus Vogeliibacteriota</taxon>
    </lineage>
</organism>
<comment type="caution">
    <text evidence="1">The sequence shown here is derived from an EMBL/GenBank/DDBJ whole genome shotgun (WGS) entry which is preliminary data.</text>
</comment>
<dbReference type="Proteomes" id="UP000230833">
    <property type="component" value="Unassembled WGS sequence"/>
</dbReference>
<name>A0A2H0RL44_9BACT</name>
<sequence>MENPWLFCVINILYKYTTKKSHRGWLFFLEFFSKLLDGSFEKSSIELLHKEFWDMRGRTVLYKGGRRGKEYPKTGRYCIL</sequence>
<proteinExistence type="predicted"/>
<accession>A0A2H0RL44</accession>
<dbReference type="AlphaFoldDB" id="A0A2H0RL44"/>
<gene>
    <name evidence="1" type="ORF">COV07_00535</name>
</gene>
<reference evidence="1 2" key="1">
    <citation type="submission" date="2017-09" db="EMBL/GenBank/DDBJ databases">
        <title>Depth-based differentiation of microbial function through sediment-hosted aquifers and enrichment of novel symbionts in the deep terrestrial subsurface.</title>
        <authorList>
            <person name="Probst A.J."/>
            <person name="Ladd B."/>
            <person name="Jarett J.K."/>
            <person name="Geller-Mcgrath D.E."/>
            <person name="Sieber C.M."/>
            <person name="Emerson J.B."/>
            <person name="Anantharaman K."/>
            <person name="Thomas B.C."/>
            <person name="Malmstrom R."/>
            <person name="Stieglmeier M."/>
            <person name="Klingl A."/>
            <person name="Woyke T."/>
            <person name="Ryan C.M."/>
            <person name="Banfield J.F."/>
        </authorList>
    </citation>
    <scope>NUCLEOTIDE SEQUENCE [LARGE SCALE GENOMIC DNA]</scope>
    <source>
        <strain evidence="1">CG10_big_fil_rev_8_21_14_0_10_45_14</strain>
    </source>
</reference>
<evidence type="ECO:0000313" key="1">
    <source>
        <dbReference type="EMBL" id="PIR47146.1"/>
    </source>
</evidence>
<dbReference type="EMBL" id="PCYL01000005">
    <property type="protein sequence ID" value="PIR47146.1"/>
    <property type="molecule type" value="Genomic_DNA"/>
</dbReference>
<evidence type="ECO:0000313" key="2">
    <source>
        <dbReference type="Proteomes" id="UP000230833"/>
    </source>
</evidence>